<keyword evidence="2" id="KW-1185">Reference proteome</keyword>
<protein>
    <submittedName>
        <fullName evidence="1">Uncharacterized protein</fullName>
    </submittedName>
</protein>
<name>A0A835LP12_9MAGN</name>
<accession>A0A835LP12</accession>
<reference evidence="1 2" key="1">
    <citation type="submission" date="2020-10" db="EMBL/GenBank/DDBJ databases">
        <title>The Coptis chinensis genome and diversification of protoberbering-type alkaloids.</title>
        <authorList>
            <person name="Wang B."/>
            <person name="Shu S."/>
            <person name="Song C."/>
            <person name="Liu Y."/>
        </authorList>
    </citation>
    <scope>NUCLEOTIDE SEQUENCE [LARGE SCALE GENOMIC DNA]</scope>
    <source>
        <strain evidence="1">HL-2020</strain>
        <tissue evidence="1">Leaf</tissue>
    </source>
</reference>
<proteinExistence type="predicted"/>
<organism evidence="1 2">
    <name type="scientific">Coptis chinensis</name>
    <dbReference type="NCBI Taxonomy" id="261450"/>
    <lineage>
        <taxon>Eukaryota</taxon>
        <taxon>Viridiplantae</taxon>
        <taxon>Streptophyta</taxon>
        <taxon>Embryophyta</taxon>
        <taxon>Tracheophyta</taxon>
        <taxon>Spermatophyta</taxon>
        <taxon>Magnoliopsida</taxon>
        <taxon>Ranunculales</taxon>
        <taxon>Ranunculaceae</taxon>
        <taxon>Coptidoideae</taxon>
        <taxon>Coptis</taxon>
    </lineage>
</organism>
<comment type="caution">
    <text evidence="1">The sequence shown here is derived from an EMBL/GenBank/DDBJ whole genome shotgun (WGS) entry which is preliminary data.</text>
</comment>
<dbReference type="AlphaFoldDB" id="A0A835LP12"/>
<sequence length="181" mass="21087">MLTIGLITTYKAHMWHGTTPRFYTQLFQRVKAVLLLYKEACFGFRGVPWSPVTGFSMMCEETQKTLSTQSSINSNFNFEVRKHFSIEDNWNFSMQNGSNYFKKTPFVSDYTIIPPKIVKQNNGAFQGLFSSRERRIKTKSAELKQNTKTEEELEGQEKDNYGCLTEEMSRIYTSAPRIHIY</sequence>
<dbReference type="EMBL" id="JADFTS010000007">
    <property type="protein sequence ID" value="KAF9599572.1"/>
    <property type="molecule type" value="Genomic_DNA"/>
</dbReference>
<dbReference type="Proteomes" id="UP000631114">
    <property type="component" value="Unassembled WGS sequence"/>
</dbReference>
<evidence type="ECO:0000313" key="1">
    <source>
        <dbReference type="EMBL" id="KAF9599572.1"/>
    </source>
</evidence>
<evidence type="ECO:0000313" key="2">
    <source>
        <dbReference type="Proteomes" id="UP000631114"/>
    </source>
</evidence>
<gene>
    <name evidence="1" type="ORF">IFM89_039403</name>
</gene>